<feature type="transmembrane region" description="Helical" evidence="2">
    <location>
        <begin position="128"/>
        <end position="152"/>
    </location>
</feature>
<feature type="transmembrane region" description="Helical" evidence="2">
    <location>
        <begin position="236"/>
        <end position="266"/>
    </location>
</feature>
<name>A0A2Z6BER8_9CHLO</name>
<dbReference type="EMBL" id="AP018373">
    <property type="protein sequence ID" value="BBD20226.1"/>
    <property type="molecule type" value="Genomic_DNA"/>
</dbReference>
<evidence type="ECO:0000256" key="2">
    <source>
        <dbReference type="SAM" id="Phobius"/>
    </source>
</evidence>
<keyword evidence="3" id="KW-0934">Plastid</keyword>
<feature type="transmembrane region" description="Helical" evidence="2">
    <location>
        <begin position="164"/>
        <end position="184"/>
    </location>
</feature>
<keyword evidence="2" id="KW-1133">Transmembrane helix</keyword>
<accession>A0A2Z6BER8</accession>
<evidence type="ECO:0000313" key="3">
    <source>
        <dbReference type="EMBL" id="BBD20226.1"/>
    </source>
</evidence>
<feature type="transmembrane region" description="Helical" evidence="2">
    <location>
        <begin position="94"/>
        <end position="116"/>
    </location>
</feature>
<proteinExistence type="predicted"/>
<feature type="transmembrane region" description="Helical" evidence="2">
    <location>
        <begin position="196"/>
        <end position="216"/>
    </location>
</feature>
<protein>
    <submittedName>
        <fullName evidence="3">Conserved protein Ycf1</fullName>
    </submittedName>
</protein>
<feature type="compositionally biased region" description="Basic and acidic residues" evidence="1">
    <location>
        <begin position="788"/>
        <end position="805"/>
    </location>
</feature>
<gene>
    <name evidence="3" type="primary">ycf1</name>
</gene>
<dbReference type="AlphaFoldDB" id="A0A2Z6BER8"/>
<evidence type="ECO:0000256" key="1">
    <source>
        <dbReference type="SAM" id="MobiDB-lite"/>
    </source>
</evidence>
<organism evidence="3">
    <name type="scientific">Prototheca cutis</name>
    <dbReference type="NCBI Taxonomy" id="575411"/>
    <lineage>
        <taxon>Eukaryota</taxon>
        <taxon>Viridiplantae</taxon>
        <taxon>Chlorophyta</taxon>
        <taxon>core chlorophytes</taxon>
        <taxon>Trebouxiophyceae</taxon>
        <taxon>Chlorellales</taxon>
        <taxon>Chlorellaceae</taxon>
        <taxon>Prototheca</taxon>
    </lineage>
</organism>
<feature type="region of interest" description="Disordered" evidence="1">
    <location>
        <begin position="749"/>
        <end position="807"/>
    </location>
</feature>
<sequence length="1120" mass="130781">MSIISIVRDLNQVLTELSAKQIISVSEASNETCSFLLTVIKDLFLRFGKLHWIFNYILLPLRRPSLNFSFLKSEPYAALLFDFQEVLQLDHNPLILGILNSFFFTLPVSIVHFSAIRRLLIQGIPAACYTLGGYIAGQILFYSCIIFGIQSLMIRWLTLEPLNYIFGLVLISRIIFSTYTETYLELKTWNHPFYKKIFITSFLLGWCEQGTLFPFLTNITFSPNPTILSGIQSNHIILYFLQNFTYILGLIIGSIIFTGGWMWLFLRLKKYIFDTYYFLRSKFINRVNKYTFYLATFVGLSTLPFYAIFFVVLGPLGFVSEDGAFNNVTNMLSNFYINEGGCELLSVVSIDPMVAEFKSFPFNRGSYLIFPEMDHTLSLEDLAYGADFAWLKRLENLSAAFVMGLQQGRDISRRLGFSETLSTKSNKLVPGSFSKNGLLNFDPDSPVGKLPAATPIITYRYYLNESFVNQSLENTHYSFNIFLATKWLVQLSQNFLSNLTSPTFPSRYGLDDGGETTDRNHFLDRLIIWYDLQETVQRTEETDSDVFIARNTLQNEPCFPGTFKIDQGYLVEEHIDVGMRLRQYYNNCLFFKILKTLDIGTFFNRLPRKYRLNGKQELDLYIKRRILTQFYNNIRPYMSVDDCIFELFQEFFGGSKHITSQVYRQQFTGTLRNIDKYFSLKLDEKEHRQFNEDSFLKYIDYFDFGLFNGSDLKSYQFNKNKIIVSRSGIENKERLDQYEDQKYDFESDPVKNLDYQAQTSENDDEDEEANEDIEEDEEIDEDATEDENSNKEETIDPRDATEIIEKNTQSDGILPISEKYSSKISKGKIFNYLESFFDDYDKINRNKIILSFDQATYKLSKSDIGPEPHEELYPYLKEEEIDESSEFLFNYTRINTKDLVSEIDTKNLFFANQNCLPLYTSWDNNLKKIIITNHALSKKFAGYHMRMTPQFLKVTTLDYANNYFIKTKKYFVKKLKTYFRLSKSKNSQTPFIIKFTSWPIETEIFTDGPRDKSPIPYLVLKEDEPKDKTEIKDDLSEYIFNTVDGTGIPFTRKWMFENARDNGRNMRPLLTIFTPEKAGYFWPGTRNKVRTNEEVNPFLQIKILNKLKNSFSSESENTED</sequence>
<reference evidence="3" key="1">
    <citation type="journal article" date="2018" name="Sci. Rep.">
        <title>Multiple losses of photosynthesis and convergent reductive genome evolution in the colourless green algae Prototheca.</title>
        <authorList>
            <person name="Suzuki S."/>
            <person name="Endoh R."/>
            <person name="Manabe R.I."/>
            <person name="Ohkuma M."/>
            <person name="Hirakawa Y."/>
        </authorList>
    </citation>
    <scope>NUCLEOTIDE SEQUENCE</scope>
    <source>
        <strain evidence="3">JCM 15793</strain>
    </source>
</reference>
<keyword evidence="2" id="KW-0472">Membrane</keyword>
<geneLocation type="chloroplast" evidence="3"/>
<feature type="compositionally biased region" description="Acidic residues" evidence="1">
    <location>
        <begin position="761"/>
        <end position="787"/>
    </location>
</feature>
<keyword evidence="3" id="KW-0150">Chloroplast</keyword>
<keyword evidence="2" id="KW-0812">Transmembrane</keyword>
<feature type="transmembrane region" description="Helical" evidence="2">
    <location>
        <begin position="290"/>
        <end position="318"/>
    </location>
</feature>
<dbReference type="RefSeq" id="YP_009478319.1">
    <property type="nucleotide sequence ID" value="NC_037480.1"/>
</dbReference>
<dbReference type="GeneID" id="36676112"/>